<dbReference type="GO" id="GO:0000162">
    <property type="term" value="P:L-tryptophan biosynthetic process"/>
    <property type="evidence" value="ECO:0007669"/>
    <property type="project" value="TreeGrafter"/>
</dbReference>
<dbReference type="Proteomes" id="UP000239724">
    <property type="component" value="Unassembled WGS sequence"/>
</dbReference>
<dbReference type="OrthoDB" id="9803598at2"/>
<keyword evidence="4" id="KW-1185">Reference proteome</keyword>
<dbReference type="NCBIfam" id="TIGR00566">
    <property type="entry name" value="trpG_papA"/>
    <property type="match status" value="1"/>
</dbReference>
<dbReference type="EMBL" id="NHRY01000274">
    <property type="protein sequence ID" value="PPQ26060.1"/>
    <property type="molecule type" value="Genomic_DNA"/>
</dbReference>
<feature type="domain" description="Glutamine amidotransferase" evidence="2">
    <location>
        <begin position="3"/>
        <end position="186"/>
    </location>
</feature>
<dbReference type="InterPro" id="IPR029062">
    <property type="entry name" value="Class_I_gatase-like"/>
</dbReference>
<dbReference type="RefSeq" id="WP_104523070.1">
    <property type="nucleotide sequence ID" value="NZ_NHRY01000274.1"/>
</dbReference>
<reference evidence="3 4" key="1">
    <citation type="journal article" date="2018" name="Arch. Microbiol.">
        <title>New insights into the metabolic potential of the phototrophic purple bacterium Rhodopila globiformis DSM 161(T) from its draft genome sequence and evidence for a vanadium-dependent nitrogenase.</title>
        <authorList>
            <person name="Imhoff J.F."/>
            <person name="Rahn T."/>
            <person name="Kunzel S."/>
            <person name="Neulinger S.C."/>
        </authorList>
    </citation>
    <scope>NUCLEOTIDE SEQUENCE [LARGE SCALE GENOMIC DNA]</scope>
    <source>
        <strain evidence="3 4">DSM 161</strain>
    </source>
</reference>
<comment type="caution">
    <text evidence="3">The sequence shown here is derived from an EMBL/GenBank/DDBJ whole genome shotgun (WGS) entry which is preliminary data.</text>
</comment>
<name>A0A2S6MUM1_RHOGL</name>
<dbReference type="FunFam" id="3.40.50.880:FF:000003">
    <property type="entry name" value="Anthranilate synthase component II"/>
    <property type="match status" value="1"/>
</dbReference>
<dbReference type="PRINTS" id="PR00099">
    <property type="entry name" value="CPSGATASE"/>
</dbReference>
<dbReference type="PANTHER" id="PTHR43418">
    <property type="entry name" value="MULTIFUNCTIONAL TRYPTOPHAN BIOSYNTHESIS PROTEIN-RELATED"/>
    <property type="match status" value="1"/>
</dbReference>
<evidence type="ECO:0000259" key="2">
    <source>
        <dbReference type="Pfam" id="PF00117"/>
    </source>
</evidence>
<evidence type="ECO:0000313" key="4">
    <source>
        <dbReference type="Proteomes" id="UP000239724"/>
    </source>
</evidence>
<gene>
    <name evidence="3" type="ORF">CCS01_31060</name>
</gene>
<accession>A0A2S6MUM1</accession>
<organism evidence="3 4">
    <name type="scientific">Rhodopila globiformis</name>
    <name type="common">Rhodopseudomonas globiformis</name>
    <dbReference type="NCBI Taxonomy" id="1071"/>
    <lineage>
        <taxon>Bacteria</taxon>
        <taxon>Pseudomonadati</taxon>
        <taxon>Pseudomonadota</taxon>
        <taxon>Alphaproteobacteria</taxon>
        <taxon>Acetobacterales</taxon>
        <taxon>Acetobacteraceae</taxon>
        <taxon>Rhodopila</taxon>
    </lineage>
</organism>
<dbReference type="CDD" id="cd01743">
    <property type="entry name" value="GATase1_Anthranilate_Synthase"/>
    <property type="match status" value="1"/>
</dbReference>
<evidence type="ECO:0000313" key="3">
    <source>
        <dbReference type="EMBL" id="PPQ26060.1"/>
    </source>
</evidence>
<evidence type="ECO:0000256" key="1">
    <source>
        <dbReference type="ARBA" id="ARBA00022962"/>
    </source>
</evidence>
<dbReference type="InterPro" id="IPR017926">
    <property type="entry name" value="GATASE"/>
</dbReference>
<dbReference type="AlphaFoldDB" id="A0A2S6MUM1"/>
<dbReference type="SUPFAM" id="SSF52317">
    <property type="entry name" value="Class I glutamine amidotransferase-like"/>
    <property type="match status" value="1"/>
</dbReference>
<keyword evidence="1" id="KW-0315">Glutamine amidotransferase</keyword>
<dbReference type="PANTHER" id="PTHR43418:SF4">
    <property type="entry name" value="MULTIFUNCTIONAL TRYPTOPHAN BIOSYNTHESIS PROTEIN"/>
    <property type="match status" value="1"/>
</dbReference>
<dbReference type="PRINTS" id="PR00097">
    <property type="entry name" value="ANTSNTHASEII"/>
</dbReference>
<protein>
    <submittedName>
        <fullName evidence="3">Aminodeoxychorismate/anthranilate synthase component II</fullName>
    </submittedName>
</protein>
<proteinExistence type="predicted"/>
<dbReference type="InterPro" id="IPR006221">
    <property type="entry name" value="TrpG/PapA_dom"/>
</dbReference>
<dbReference type="InterPro" id="IPR050472">
    <property type="entry name" value="Anth_synth/Amidotransfase"/>
</dbReference>
<dbReference type="GO" id="GO:0005829">
    <property type="term" value="C:cytosol"/>
    <property type="evidence" value="ECO:0007669"/>
    <property type="project" value="TreeGrafter"/>
</dbReference>
<dbReference type="Pfam" id="PF00117">
    <property type="entry name" value="GATase"/>
    <property type="match status" value="1"/>
</dbReference>
<sequence>MILLIDNYDSFTFNLYHFLGDVGARCEVWRNDRLSVADAMAMQPEAIVLSPGPCTPNEAGICLDLIAAAAGEIPLFGVCLGHQAIGQAFGGQVVRAPEPMHGKVSAITHTGTDILETLPSPFRATRYHSLVVARDTLPDALVPTAWTDDGLIMAMHHRTLPVYGVQFHPESIASEHGHTILANFLAIARGTNSPARAA</sequence>
<dbReference type="PRINTS" id="PR00096">
    <property type="entry name" value="GATASE"/>
</dbReference>
<dbReference type="GO" id="GO:0004049">
    <property type="term" value="F:anthranilate synthase activity"/>
    <property type="evidence" value="ECO:0007669"/>
    <property type="project" value="TreeGrafter"/>
</dbReference>
<dbReference type="Gene3D" id="3.40.50.880">
    <property type="match status" value="1"/>
</dbReference>
<dbReference type="PROSITE" id="PS51273">
    <property type="entry name" value="GATASE_TYPE_1"/>
    <property type="match status" value="1"/>
</dbReference>